<dbReference type="Gene3D" id="3.30.70.120">
    <property type="match status" value="1"/>
</dbReference>
<dbReference type="InterPro" id="IPR003740">
    <property type="entry name" value="YitT"/>
</dbReference>
<dbReference type="Pfam" id="PF02588">
    <property type="entry name" value="YitT_membrane"/>
    <property type="match status" value="1"/>
</dbReference>
<dbReference type="EMBL" id="DYXT01000028">
    <property type="protein sequence ID" value="HJE39230.1"/>
    <property type="molecule type" value="Genomic_DNA"/>
</dbReference>
<dbReference type="InterPro" id="IPR015867">
    <property type="entry name" value="N-reg_PII/ATP_PRibTrfase_C"/>
</dbReference>
<dbReference type="AlphaFoldDB" id="A0A4Q0U7N4"/>
<dbReference type="InterPro" id="IPR051461">
    <property type="entry name" value="UPF0750_membrane"/>
</dbReference>
<keyword evidence="4" id="KW-1133">Transmembrane helix</keyword>
<keyword evidence="5" id="KW-0472">Membrane</keyword>
<dbReference type="PIRSF" id="PIRSF006483">
    <property type="entry name" value="Membrane_protein_YitT"/>
    <property type="match status" value="1"/>
</dbReference>
<evidence type="ECO:0000256" key="1">
    <source>
        <dbReference type="ARBA" id="ARBA00004651"/>
    </source>
</evidence>
<evidence type="ECO:0000313" key="6">
    <source>
        <dbReference type="EMBL" id="HJE39230.1"/>
    </source>
</evidence>
<evidence type="ECO:0000256" key="4">
    <source>
        <dbReference type="ARBA" id="ARBA00022989"/>
    </source>
</evidence>
<protein>
    <submittedName>
        <fullName evidence="6">YitT family protein</fullName>
    </submittedName>
</protein>
<evidence type="ECO:0000256" key="2">
    <source>
        <dbReference type="ARBA" id="ARBA00022475"/>
    </source>
</evidence>
<dbReference type="GO" id="GO:0005886">
    <property type="term" value="C:plasma membrane"/>
    <property type="evidence" value="ECO:0007669"/>
    <property type="project" value="UniProtKB-SubCell"/>
</dbReference>
<evidence type="ECO:0000256" key="3">
    <source>
        <dbReference type="ARBA" id="ARBA00022692"/>
    </source>
</evidence>
<dbReference type="PANTHER" id="PTHR33545">
    <property type="entry name" value="UPF0750 MEMBRANE PROTEIN YITT-RELATED"/>
    <property type="match status" value="1"/>
</dbReference>
<keyword evidence="3" id="KW-0812">Transmembrane</keyword>
<dbReference type="PANTHER" id="PTHR33545:SF5">
    <property type="entry name" value="UPF0750 MEMBRANE PROTEIN YITT"/>
    <property type="match status" value="1"/>
</dbReference>
<evidence type="ECO:0000313" key="7">
    <source>
        <dbReference type="Proteomes" id="UP000711407"/>
    </source>
</evidence>
<dbReference type="Proteomes" id="UP000711407">
    <property type="component" value="Unassembled WGS sequence"/>
</dbReference>
<accession>A0A4Q0U7N4</accession>
<dbReference type="CDD" id="cd16380">
    <property type="entry name" value="YitT_C"/>
    <property type="match status" value="1"/>
</dbReference>
<reference evidence="6" key="1">
    <citation type="journal article" date="2021" name="PeerJ">
        <title>Extensive microbial diversity within the chicken gut microbiome revealed by metagenomics and culture.</title>
        <authorList>
            <person name="Gilroy R."/>
            <person name="Ravi A."/>
            <person name="Getino M."/>
            <person name="Pursley I."/>
            <person name="Horton D.L."/>
            <person name="Alikhan N.F."/>
            <person name="Baker D."/>
            <person name="Gharbi K."/>
            <person name="Hall N."/>
            <person name="Watson M."/>
            <person name="Adriaenssens E.M."/>
            <person name="Foster-Nyarko E."/>
            <person name="Jarju S."/>
            <person name="Secka A."/>
            <person name="Antonio M."/>
            <person name="Oren A."/>
            <person name="Chaudhuri R.R."/>
            <person name="La Ragione R."/>
            <person name="Hildebrand F."/>
            <person name="Pallen M.J."/>
        </authorList>
    </citation>
    <scope>NUCLEOTIDE SEQUENCE</scope>
    <source>
        <strain evidence="6">4100</strain>
    </source>
</reference>
<reference evidence="6" key="2">
    <citation type="submission" date="2021-09" db="EMBL/GenBank/DDBJ databases">
        <authorList>
            <person name="Gilroy R."/>
        </authorList>
    </citation>
    <scope>NUCLEOTIDE SEQUENCE</scope>
    <source>
        <strain evidence="6">4100</strain>
    </source>
</reference>
<keyword evidence="2" id="KW-1003">Cell membrane</keyword>
<gene>
    <name evidence="6" type="ORF">K8V47_05675</name>
</gene>
<organism evidence="6 7">
    <name type="scientific">Candidatus Amulumruptor caecigallinarius</name>
    <dbReference type="NCBI Taxonomy" id="2109911"/>
    <lineage>
        <taxon>Bacteria</taxon>
        <taxon>Pseudomonadati</taxon>
        <taxon>Bacteroidota</taxon>
        <taxon>Bacteroidia</taxon>
        <taxon>Bacteroidales</taxon>
        <taxon>Muribaculaceae</taxon>
        <taxon>Candidatus Amulumruptor</taxon>
    </lineage>
</organism>
<evidence type="ECO:0000256" key="5">
    <source>
        <dbReference type="ARBA" id="ARBA00023136"/>
    </source>
</evidence>
<comment type="subcellular location">
    <subcellularLocation>
        <location evidence="1">Cell membrane</location>
        <topology evidence="1">Multi-pass membrane protein</topology>
    </subcellularLocation>
</comment>
<dbReference type="Pfam" id="PF10035">
    <property type="entry name" value="DUF2179"/>
    <property type="match status" value="1"/>
</dbReference>
<comment type="caution">
    <text evidence="6">The sequence shown here is derived from an EMBL/GenBank/DDBJ whole genome shotgun (WGS) entry which is preliminary data.</text>
</comment>
<dbReference type="InterPro" id="IPR019264">
    <property type="entry name" value="DUF2179"/>
</dbReference>
<proteinExistence type="predicted"/>
<name>A0A4Q0U7N4_9BACT</name>
<sequence>MTLSYNKLWLSAKDYIIITLGLTMYSFGFCAFVLPEKVIIGGVTGFSTIVYFLTQNHLGYGVPVAVTAYAVNALLLAIAWRKVGKTFVIRTIFGATVLSLGIGFFQPFFHEPIVKGQDFMNVLIGAIMAGFGVGLTYIHNGSTGGTDIVAAIVSKKSNVSFGRMMIYIDMCIISSSYFIFHSIETTIYGVVFLFVVPMLADVIINTNRQAVQFTIISSHWKEIADAVLSKAHRGCTVLDGVGWYSKHEVKVLLVMCRRYESVTIFRIVKSIDEHAFIAQGLVNGVYGEGFDTIKLKMPKHPAADEALPSSRNRH</sequence>